<evidence type="ECO:0000256" key="2">
    <source>
        <dbReference type="SAM" id="SignalP"/>
    </source>
</evidence>
<evidence type="ECO:0000313" key="4">
    <source>
        <dbReference type="Proteomes" id="UP001314263"/>
    </source>
</evidence>
<evidence type="ECO:0000256" key="1">
    <source>
        <dbReference type="SAM" id="MobiDB-lite"/>
    </source>
</evidence>
<feature type="region of interest" description="Disordered" evidence="1">
    <location>
        <begin position="414"/>
        <end position="446"/>
    </location>
</feature>
<evidence type="ECO:0000313" key="3">
    <source>
        <dbReference type="EMBL" id="CAK0784257.1"/>
    </source>
</evidence>
<dbReference type="Gene3D" id="3.90.550.10">
    <property type="entry name" value="Spore Coat Polysaccharide Biosynthesis Protein SpsA, Chain A"/>
    <property type="match status" value="1"/>
</dbReference>
<name>A0AAV1IDG9_9CHLO</name>
<keyword evidence="2" id="KW-0732">Signal</keyword>
<protein>
    <submittedName>
        <fullName evidence="3">Uncharacterized protein</fullName>
    </submittedName>
</protein>
<dbReference type="CDD" id="cd00761">
    <property type="entry name" value="Glyco_tranf_GTA_type"/>
    <property type="match status" value="1"/>
</dbReference>
<reference evidence="3 4" key="1">
    <citation type="submission" date="2023-10" db="EMBL/GenBank/DDBJ databases">
        <authorList>
            <person name="Maclean D."/>
            <person name="Macfadyen A."/>
        </authorList>
    </citation>
    <scope>NUCLEOTIDE SEQUENCE [LARGE SCALE GENOMIC DNA]</scope>
</reference>
<accession>A0AAV1IDG9</accession>
<dbReference type="AlphaFoldDB" id="A0AAV1IDG9"/>
<comment type="caution">
    <text evidence="3">The sequence shown here is derived from an EMBL/GenBank/DDBJ whole genome shotgun (WGS) entry which is preliminary data.</text>
</comment>
<dbReference type="EMBL" id="CAUYUE010000010">
    <property type="protein sequence ID" value="CAK0784257.1"/>
    <property type="molecule type" value="Genomic_DNA"/>
</dbReference>
<sequence length="446" mass="49165">MCNSRGVGLCISIAILCLLSLCTSEPPTPLEQLGQCPPRCTKRLRDQQPLICLVVRTYRGHGDQDFPYLEELLHSIKSQTSSQWETLIIVADGNPFKQLPILLGDLADDRIWVYAEHIGDQYKARDGSSWTPNYHALLYNLTDEAIRVCPPSTQWVLATNGDNLYAKDAFQAILDAPEDADVVALDYYSRYQRSTGPPCMRFAASSKAPPCKENRMKWCHTDLGAMAFRRQRLLEEGVRFGAQAGSAAGPDHEHADGLLAASIIEAGWRLHHIARRCLYDHSPSPQRCARMGGVWDDSGPVVLHSGGRCITEAQAQQRYDAALGAIYMDIVQLSHDGGLAGFGEQGAQTAIRCLRMADAAAQQNMSALYFGDACTAPQDMQAMQPLLQSEGLALAQSMLAEAQAAQQLLQASSAPQVQAQHFRRPPKPPDWEPGARPAQYRKRMHL</sequence>
<gene>
    <name evidence="3" type="ORF">CVIRNUC_007461</name>
</gene>
<keyword evidence="4" id="KW-1185">Reference proteome</keyword>
<feature type="signal peptide" evidence="2">
    <location>
        <begin position="1"/>
        <end position="24"/>
    </location>
</feature>
<feature type="chain" id="PRO_5043897834" evidence="2">
    <location>
        <begin position="25"/>
        <end position="446"/>
    </location>
</feature>
<dbReference type="InterPro" id="IPR029044">
    <property type="entry name" value="Nucleotide-diphossugar_trans"/>
</dbReference>
<dbReference type="Proteomes" id="UP001314263">
    <property type="component" value="Unassembled WGS sequence"/>
</dbReference>
<proteinExistence type="predicted"/>
<dbReference type="SUPFAM" id="SSF53448">
    <property type="entry name" value="Nucleotide-diphospho-sugar transferases"/>
    <property type="match status" value="1"/>
</dbReference>
<organism evidence="3 4">
    <name type="scientific">Coccomyxa viridis</name>
    <dbReference type="NCBI Taxonomy" id="1274662"/>
    <lineage>
        <taxon>Eukaryota</taxon>
        <taxon>Viridiplantae</taxon>
        <taxon>Chlorophyta</taxon>
        <taxon>core chlorophytes</taxon>
        <taxon>Trebouxiophyceae</taxon>
        <taxon>Trebouxiophyceae incertae sedis</taxon>
        <taxon>Coccomyxaceae</taxon>
        <taxon>Coccomyxa</taxon>
    </lineage>
</organism>